<evidence type="ECO:0000313" key="5">
    <source>
        <dbReference type="Proteomes" id="UP001151760"/>
    </source>
</evidence>
<feature type="region of interest" description="Disordered" evidence="1">
    <location>
        <begin position="1519"/>
        <end position="1629"/>
    </location>
</feature>
<protein>
    <submittedName>
        <fullName evidence="4">Retrovirus-related pol polyprotein from transposon TNT 1-94</fullName>
    </submittedName>
</protein>
<dbReference type="InterPro" id="IPR054722">
    <property type="entry name" value="PolX-like_BBD"/>
</dbReference>
<evidence type="ECO:0000313" key="4">
    <source>
        <dbReference type="EMBL" id="GJT68712.1"/>
    </source>
</evidence>
<proteinExistence type="predicted"/>
<dbReference type="Pfam" id="PF07727">
    <property type="entry name" value="RVT_2"/>
    <property type="match status" value="1"/>
</dbReference>
<evidence type="ECO:0000259" key="2">
    <source>
        <dbReference type="Pfam" id="PF07727"/>
    </source>
</evidence>
<feature type="compositionally biased region" description="Basic and acidic residues" evidence="1">
    <location>
        <begin position="1861"/>
        <end position="1883"/>
    </location>
</feature>
<evidence type="ECO:0000256" key="1">
    <source>
        <dbReference type="SAM" id="MobiDB-lite"/>
    </source>
</evidence>
<feature type="region of interest" description="Disordered" evidence="1">
    <location>
        <begin position="1037"/>
        <end position="1075"/>
    </location>
</feature>
<dbReference type="InterPro" id="IPR013103">
    <property type="entry name" value="RVT_2"/>
</dbReference>
<feature type="region of interest" description="Disordered" evidence="1">
    <location>
        <begin position="1798"/>
        <end position="1847"/>
    </location>
</feature>
<feature type="region of interest" description="Disordered" evidence="1">
    <location>
        <begin position="1461"/>
        <end position="1497"/>
    </location>
</feature>
<organism evidence="4 5">
    <name type="scientific">Tanacetum coccineum</name>
    <dbReference type="NCBI Taxonomy" id="301880"/>
    <lineage>
        <taxon>Eukaryota</taxon>
        <taxon>Viridiplantae</taxon>
        <taxon>Streptophyta</taxon>
        <taxon>Embryophyta</taxon>
        <taxon>Tracheophyta</taxon>
        <taxon>Spermatophyta</taxon>
        <taxon>Magnoliopsida</taxon>
        <taxon>eudicotyledons</taxon>
        <taxon>Gunneridae</taxon>
        <taxon>Pentapetalae</taxon>
        <taxon>asterids</taxon>
        <taxon>campanulids</taxon>
        <taxon>Asterales</taxon>
        <taxon>Asteraceae</taxon>
        <taxon>Asteroideae</taxon>
        <taxon>Anthemideae</taxon>
        <taxon>Anthemidinae</taxon>
        <taxon>Tanacetum</taxon>
    </lineage>
</organism>
<feature type="domain" description="Retrovirus-related Pol polyprotein from transposon TNT 1-94-like beta-barrel" evidence="3">
    <location>
        <begin position="1102"/>
        <end position="1170"/>
    </location>
</feature>
<reference evidence="4" key="1">
    <citation type="journal article" date="2022" name="Int. J. Mol. Sci.">
        <title>Draft Genome of Tanacetum Coccineum: Genomic Comparison of Closely Related Tanacetum-Family Plants.</title>
        <authorList>
            <person name="Yamashiro T."/>
            <person name="Shiraishi A."/>
            <person name="Nakayama K."/>
            <person name="Satake H."/>
        </authorList>
    </citation>
    <scope>NUCLEOTIDE SEQUENCE</scope>
</reference>
<feature type="domain" description="Reverse transcriptase Ty1/copia-type" evidence="2">
    <location>
        <begin position="1205"/>
        <end position="1273"/>
    </location>
</feature>
<feature type="compositionally biased region" description="Polar residues" evidence="1">
    <location>
        <begin position="1040"/>
        <end position="1055"/>
    </location>
</feature>
<feature type="compositionally biased region" description="Pro residues" evidence="1">
    <location>
        <begin position="1482"/>
        <end position="1496"/>
    </location>
</feature>
<feature type="compositionally biased region" description="Acidic residues" evidence="1">
    <location>
        <begin position="1541"/>
        <end position="1551"/>
    </location>
</feature>
<dbReference type="Pfam" id="PF22936">
    <property type="entry name" value="Pol_BBD"/>
    <property type="match status" value="1"/>
</dbReference>
<name>A0ABQ5G166_9ASTR</name>
<feature type="region of interest" description="Disordered" evidence="1">
    <location>
        <begin position="1860"/>
        <end position="1883"/>
    </location>
</feature>
<feature type="compositionally biased region" description="Acidic residues" evidence="1">
    <location>
        <begin position="1563"/>
        <end position="1589"/>
    </location>
</feature>
<feature type="compositionally biased region" description="Basic residues" evidence="1">
    <location>
        <begin position="1065"/>
        <end position="1074"/>
    </location>
</feature>
<sequence length="1883" mass="212973">MGETLILNRSLDPLYRDYIKLNDLNKPLELRRNRVDDLKPTIEEGELVNKPMIDIVKARSDFIGRLDGYPIECDFDRIIHIDCAYNLKFSCMISFEGRNELRHFVNAPDFIGNFYVITDFIVVEDMDPYHDEGIGDVIVEEPFCKALYVEAKRFDGIITIRDGDDSVTYQKVRANSRFGIRRIHAHDTAYLANLTRIDTYYSAENRPPMLDKPQYESYKSHMELYIQGKDHGWIILNSLQADYDLKATNIVLQGLPPVVYAIINHHKITKDIWDKVTLLMQGTSLSRQERECKLYDEFDKFSYVKGVTLHQYYLRFSQLINDMNIIQMTMQPVQVNTKFLNSLPPEWGKFMIDVKLAIDLHTSNYDQLYAYLKQYEVHANEACLMRERFLDPLALVANHHLQPSHFNNYHSQYTTPHHTQPSVPQNAYPPLTIPQQPQADFPQLDSGLEVLTFLFGDDPIACMNKAMAFLSSVLSPCQNVIRSGSQGNASGSRGNISSQAKVVKCYNYQGEGHMARQCTQSKRRRDATLFKEKTDDLDSYDSNCDDISSAKAVLMANLSSCDSDVLSEIQYSDIFQNDMMNQSVQELQYYEQTSIVDYPDNEITSDSNIILYSQYLEETQQAIVQITITFAQQNSMILSMFEQMSNHATNWDKANNESKIVNESLTAEFERYKERVKILEQIFNVDLNGREKFIDSQMHDMIQMKNTKFVAFETEFDTLKHALSKHVKEKESLLTTLNGFKMEFKERDSKSIDKEIVLENKNKELENIVSKDFEKHFVPQQELSAEEKFWLQSSDKNSEEPSTSNSPVKLEVPIELPKFDKGLHDEITEVPTIFTQIEAAVEQCSIDRKCCEIQQKQFLIENDRLLDKIISQDIVNIVLNSSVIICDSEKKNEDYVDTCNKCLKLEAELCDALIVNLNSKSMGNADLKAQIQEKVFANATLKNELRKLKGKTVIDNVVSKPHATTITLGMFKLDLEPLAPNVLKNKDAHLNYIKHFREHADTLWKIVESARALSPLDSNLDSTCKVIGSTGASGLKPTGNIKNNRISQLSSSNKTNKVEDQSRSVKSKKNKKNGVAKTKCNANVMQSMLNANSKFVVQIIVWYLDSECSKHMTRNRSQLTNFINKFLGTVKFGNDQIAKIMGYGDYQIRNVTISRVYYVGGLRHNLFSVESPSHVIPLGAEEADHDVEVAHMDNNPQLDKLGGALKNKARLVARGYRQDESIDFEESFAPVARLEAIRIFIASSTHMNMVVYQIDVKTVFWNGILREEVYIIQLDRSSPKEPLILHCSSGEKAKTSYCPIGIFLNQSKYALKIIKKYDMETSDSVDTPMVEKSKLDANPQGKDVDPTCSRGMIGSLMYLTANADRLGVGHQRNRRASSYHFNKEQVENGVVELYFVRTEYQLADIFIKDWDGNGLTLFINKLGMRITLSDPYSFATHFGGVTDWYLEPRFSTSHRIRIRWTPHAAGSPPSPDYVPRPEHPPSPDYVPSPEHPPLPIEAPYVLEPEYPEYLVPSDVEAPLEDQPLPVDASPTALSPGYVVDSDPDEDPEEDPKEDHADYLADGGDGDDEPFYDDDDDTDDEDEDDEEEEEHLALTDSSAIPVVDPVPSAGDTEAFKTDESTPTPRSPQIRVPFAQTRLVEHVAAPTPPLPVASLPSPLTTSPTDAGAPLRTDILEAEMPPRKRACFTTPAPRLEIKESLEAKVAPTTLEGVDQRVTELDTTVRQRTEEFQVRFKEAQDDGAFLRARVNTLFKDSSEDRNAAIEAHVRTLEAHVATLIAQTSSLQTQLTTTLGHIETLEARDPEPQDEPAEAGNSCVHVTKKMAPRKRTTRASPATTTTPTSTPITDAQLRVLIEGGIAAVLAERDADRSKNGDDSHDLGTGRRR</sequence>
<accession>A0ABQ5G166</accession>
<reference evidence="4" key="2">
    <citation type="submission" date="2022-01" db="EMBL/GenBank/DDBJ databases">
        <authorList>
            <person name="Yamashiro T."/>
            <person name="Shiraishi A."/>
            <person name="Satake H."/>
            <person name="Nakayama K."/>
        </authorList>
    </citation>
    <scope>NUCLEOTIDE SEQUENCE</scope>
</reference>
<feature type="compositionally biased region" description="Low complexity" evidence="1">
    <location>
        <begin position="1829"/>
        <end position="1841"/>
    </location>
</feature>
<keyword evidence="5" id="KW-1185">Reference proteome</keyword>
<comment type="caution">
    <text evidence="4">The sequence shown here is derived from an EMBL/GenBank/DDBJ whole genome shotgun (WGS) entry which is preliminary data.</text>
</comment>
<feature type="compositionally biased region" description="Basic residues" evidence="1">
    <location>
        <begin position="1817"/>
        <end position="1828"/>
    </location>
</feature>
<dbReference type="Pfam" id="PF14223">
    <property type="entry name" value="Retrotran_gag_2"/>
    <property type="match status" value="1"/>
</dbReference>
<dbReference type="EMBL" id="BQNB010017923">
    <property type="protein sequence ID" value="GJT68712.1"/>
    <property type="molecule type" value="Genomic_DNA"/>
</dbReference>
<dbReference type="Proteomes" id="UP001151760">
    <property type="component" value="Unassembled WGS sequence"/>
</dbReference>
<gene>
    <name evidence="4" type="ORF">Tco_1020192</name>
</gene>
<evidence type="ECO:0000259" key="3">
    <source>
        <dbReference type="Pfam" id="PF22936"/>
    </source>
</evidence>